<reference evidence="1 2" key="1">
    <citation type="journal article" date="2019" name="Nat. Ecol. Evol.">
        <title>Megaphylogeny resolves global patterns of mushroom evolution.</title>
        <authorList>
            <person name="Varga T."/>
            <person name="Krizsan K."/>
            <person name="Foldi C."/>
            <person name="Dima B."/>
            <person name="Sanchez-Garcia M."/>
            <person name="Sanchez-Ramirez S."/>
            <person name="Szollosi G.J."/>
            <person name="Szarkandi J.G."/>
            <person name="Papp V."/>
            <person name="Albert L."/>
            <person name="Andreopoulos W."/>
            <person name="Angelini C."/>
            <person name="Antonin V."/>
            <person name="Barry K.W."/>
            <person name="Bougher N.L."/>
            <person name="Buchanan P."/>
            <person name="Buyck B."/>
            <person name="Bense V."/>
            <person name="Catcheside P."/>
            <person name="Chovatia M."/>
            <person name="Cooper J."/>
            <person name="Damon W."/>
            <person name="Desjardin D."/>
            <person name="Finy P."/>
            <person name="Geml J."/>
            <person name="Haridas S."/>
            <person name="Hughes K."/>
            <person name="Justo A."/>
            <person name="Karasinski D."/>
            <person name="Kautmanova I."/>
            <person name="Kiss B."/>
            <person name="Kocsube S."/>
            <person name="Kotiranta H."/>
            <person name="LaButti K.M."/>
            <person name="Lechner B.E."/>
            <person name="Liimatainen K."/>
            <person name="Lipzen A."/>
            <person name="Lukacs Z."/>
            <person name="Mihaltcheva S."/>
            <person name="Morgado L.N."/>
            <person name="Niskanen T."/>
            <person name="Noordeloos M.E."/>
            <person name="Ohm R.A."/>
            <person name="Ortiz-Santana B."/>
            <person name="Ovrebo C."/>
            <person name="Racz N."/>
            <person name="Riley R."/>
            <person name="Savchenko A."/>
            <person name="Shiryaev A."/>
            <person name="Soop K."/>
            <person name="Spirin V."/>
            <person name="Szebenyi C."/>
            <person name="Tomsovsky M."/>
            <person name="Tulloss R.E."/>
            <person name="Uehling J."/>
            <person name="Grigoriev I.V."/>
            <person name="Vagvolgyi C."/>
            <person name="Papp T."/>
            <person name="Martin F.M."/>
            <person name="Miettinen O."/>
            <person name="Hibbett D.S."/>
            <person name="Nagy L.G."/>
        </authorList>
    </citation>
    <scope>NUCLEOTIDE SEQUENCE [LARGE SCALE GENOMIC DNA]</scope>
    <source>
        <strain evidence="1 2">CBS 166.37</strain>
    </source>
</reference>
<keyword evidence="2" id="KW-1185">Reference proteome</keyword>
<name>A0A5C3LSB4_9AGAR</name>
<sequence>QVLSITCNNASNNDTMVMELAQLLEAFPDAANHTRCSTHILNLVTKSILHQFN</sequence>
<feature type="non-terminal residue" evidence="1">
    <location>
        <position position="1"/>
    </location>
</feature>
<gene>
    <name evidence="1" type="ORF">BDQ12DRAFT_571381</name>
</gene>
<dbReference type="Proteomes" id="UP000308652">
    <property type="component" value="Unassembled WGS sequence"/>
</dbReference>
<organism evidence="1 2">
    <name type="scientific">Crucibulum laeve</name>
    <dbReference type="NCBI Taxonomy" id="68775"/>
    <lineage>
        <taxon>Eukaryota</taxon>
        <taxon>Fungi</taxon>
        <taxon>Dikarya</taxon>
        <taxon>Basidiomycota</taxon>
        <taxon>Agaricomycotina</taxon>
        <taxon>Agaricomycetes</taxon>
        <taxon>Agaricomycetidae</taxon>
        <taxon>Agaricales</taxon>
        <taxon>Agaricineae</taxon>
        <taxon>Nidulariaceae</taxon>
        <taxon>Crucibulum</taxon>
    </lineage>
</organism>
<evidence type="ECO:0000313" key="1">
    <source>
        <dbReference type="EMBL" id="TFK35263.1"/>
    </source>
</evidence>
<dbReference type="AlphaFoldDB" id="A0A5C3LSB4"/>
<evidence type="ECO:0000313" key="2">
    <source>
        <dbReference type="Proteomes" id="UP000308652"/>
    </source>
</evidence>
<dbReference type="EMBL" id="ML213623">
    <property type="protein sequence ID" value="TFK35263.1"/>
    <property type="molecule type" value="Genomic_DNA"/>
</dbReference>
<feature type="non-terminal residue" evidence="1">
    <location>
        <position position="53"/>
    </location>
</feature>
<accession>A0A5C3LSB4</accession>
<dbReference type="OrthoDB" id="2748837at2759"/>
<evidence type="ECO:0008006" key="3">
    <source>
        <dbReference type="Google" id="ProtNLM"/>
    </source>
</evidence>
<protein>
    <recommendedName>
        <fullName evidence="3">DUF659 domain-containing protein</fullName>
    </recommendedName>
</protein>
<proteinExistence type="predicted"/>